<dbReference type="AlphaFoldDB" id="A0A251N1S9"/>
<dbReference type="Gramene" id="ONH93263">
    <property type="protein sequence ID" value="ONH93263"/>
    <property type="gene ID" value="PRUPE_8G222000"/>
</dbReference>
<keyword evidence="1" id="KW-1133">Transmembrane helix</keyword>
<keyword evidence="3" id="KW-1185">Reference proteome</keyword>
<evidence type="ECO:0000313" key="3">
    <source>
        <dbReference type="Proteomes" id="UP000006882"/>
    </source>
</evidence>
<feature type="transmembrane region" description="Helical" evidence="1">
    <location>
        <begin position="6"/>
        <end position="30"/>
    </location>
</feature>
<protein>
    <submittedName>
        <fullName evidence="2">Uncharacterized protein</fullName>
    </submittedName>
</protein>
<gene>
    <name evidence="2" type="ORF">PRUPE_8G222000</name>
</gene>
<sequence>MAISCYIFVLFSPILFTDLVLQSFAFKFVIELARNIRRIQAHFEVQSSHIMFNLNVYIKTYNSHLRHLHLHTQWVGSHDNCNLIN</sequence>
<proteinExistence type="predicted"/>
<evidence type="ECO:0000256" key="1">
    <source>
        <dbReference type="SAM" id="Phobius"/>
    </source>
</evidence>
<evidence type="ECO:0000313" key="2">
    <source>
        <dbReference type="EMBL" id="ONH93263.1"/>
    </source>
</evidence>
<name>A0A251N1S9_PRUPE</name>
<reference evidence="2 3" key="1">
    <citation type="journal article" date="2013" name="Nat. Genet.">
        <title>The high-quality draft genome of peach (Prunus persica) identifies unique patterns of genetic diversity, domestication and genome evolution.</title>
        <authorList>
            <consortium name="International Peach Genome Initiative"/>
            <person name="Verde I."/>
            <person name="Abbott A.G."/>
            <person name="Scalabrin S."/>
            <person name="Jung S."/>
            <person name="Shu S."/>
            <person name="Marroni F."/>
            <person name="Zhebentyayeva T."/>
            <person name="Dettori M.T."/>
            <person name="Grimwood J."/>
            <person name="Cattonaro F."/>
            <person name="Zuccolo A."/>
            <person name="Rossini L."/>
            <person name="Jenkins J."/>
            <person name="Vendramin E."/>
            <person name="Meisel L.A."/>
            <person name="Decroocq V."/>
            <person name="Sosinski B."/>
            <person name="Prochnik S."/>
            <person name="Mitros T."/>
            <person name="Policriti A."/>
            <person name="Cipriani G."/>
            <person name="Dondini L."/>
            <person name="Ficklin S."/>
            <person name="Goodstein D.M."/>
            <person name="Xuan P."/>
            <person name="Del Fabbro C."/>
            <person name="Aramini V."/>
            <person name="Copetti D."/>
            <person name="Gonzalez S."/>
            <person name="Horner D.S."/>
            <person name="Falchi R."/>
            <person name="Lucas S."/>
            <person name="Mica E."/>
            <person name="Maldonado J."/>
            <person name="Lazzari B."/>
            <person name="Bielenberg D."/>
            <person name="Pirona R."/>
            <person name="Miculan M."/>
            <person name="Barakat A."/>
            <person name="Testolin R."/>
            <person name="Stella A."/>
            <person name="Tartarini S."/>
            <person name="Tonutti P."/>
            <person name="Arus P."/>
            <person name="Orellana A."/>
            <person name="Wells C."/>
            <person name="Main D."/>
            <person name="Vizzotto G."/>
            <person name="Silva H."/>
            <person name="Salamini F."/>
            <person name="Schmutz J."/>
            <person name="Morgante M."/>
            <person name="Rokhsar D.S."/>
        </authorList>
    </citation>
    <scope>NUCLEOTIDE SEQUENCE [LARGE SCALE GENOMIC DNA]</scope>
    <source>
        <strain evidence="3">cv. Nemared</strain>
    </source>
</reference>
<organism evidence="2 3">
    <name type="scientific">Prunus persica</name>
    <name type="common">Peach</name>
    <name type="synonym">Amygdalus persica</name>
    <dbReference type="NCBI Taxonomy" id="3760"/>
    <lineage>
        <taxon>Eukaryota</taxon>
        <taxon>Viridiplantae</taxon>
        <taxon>Streptophyta</taxon>
        <taxon>Embryophyta</taxon>
        <taxon>Tracheophyta</taxon>
        <taxon>Spermatophyta</taxon>
        <taxon>Magnoliopsida</taxon>
        <taxon>eudicotyledons</taxon>
        <taxon>Gunneridae</taxon>
        <taxon>Pentapetalae</taxon>
        <taxon>rosids</taxon>
        <taxon>fabids</taxon>
        <taxon>Rosales</taxon>
        <taxon>Rosaceae</taxon>
        <taxon>Amygdaloideae</taxon>
        <taxon>Amygdaleae</taxon>
        <taxon>Prunus</taxon>
    </lineage>
</organism>
<keyword evidence="1" id="KW-0472">Membrane</keyword>
<dbReference type="EMBL" id="CM007658">
    <property type="protein sequence ID" value="ONH93263.1"/>
    <property type="molecule type" value="Genomic_DNA"/>
</dbReference>
<keyword evidence="1" id="KW-0812">Transmembrane</keyword>
<accession>A0A251N1S9</accession>
<dbReference type="Proteomes" id="UP000006882">
    <property type="component" value="Chromosome G8"/>
</dbReference>